<dbReference type="AlphaFoldDB" id="A0A0F9FU87"/>
<feature type="non-terminal residue" evidence="2">
    <location>
        <position position="1"/>
    </location>
</feature>
<dbReference type="EMBL" id="LAZR01022451">
    <property type="protein sequence ID" value="KKL81836.1"/>
    <property type="molecule type" value="Genomic_DNA"/>
</dbReference>
<feature type="transmembrane region" description="Helical" evidence="1">
    <location>
        <begin position="73"/>
        <end position="90"/>
    </location>
</feature>
<organism evidence="2">
    <name type="scientific">marine sediment metagenome</name>
    <dbReference type="NCBI Taxonomy" id="412755"/>
    <lineage>
        <taxon>unclassified sequences</taxon>
        <taxon>metagenomes</taxon>
        <taxon>ecological metagenomes</taxon>
    </lineage>
</organism>
<keyword evidence="1" id="KW-1133">Transmembrane helix</keyword>
<reference evidence="2" key="1">
    <citation type="journal article" date="2015" name="Nature">
        <title>Complex archaea that bridge the gap between prokaryotes and eukaryotes.</title>
        <authorList>
            <person name="Spang A."/>
            <person name="Saw J.H."/>
            <person name="Jorgensen S.L."/>
            <person name="Zaremba-Niedzwiedzka K."/>
            <person name="Martijn J."/>
            <person name="Lind A.E."/>
            <person name="van Eijk R."/>
            <person name="Schleper C."/>
            <person name="Guy L."/>
            <person name="Ettema T.J."/>
        </authorList>
    </citation>
    <scope>NUCLEOTIDE SEQUENCE</scope>
</reference>
<keyword evidence="1" id="KW-0472">Membrane</keyword>
<proteinExistence type="predicted"/>
<protein>
    <submittedName>
        <fullName evidence="2">Uncharacterized protein</fullName>
    </submittedName>
</protein>
<sequence length="713" mass="82993">DEVAGDTQYLYTKMNSMSISQSSGGRVISVLTTWMANWMELMTKWVSRRPSQVYLQYEKATGRKIPAKNWSQTYKAIVTYMIIIALAYIIKEKTRLRAFEYTGITSLRYLGSIASGEFPGLQIPGSVVKMVTSFLTDDERGFKTAWSEFRRSAIPGVVNQLEDVASAEKDWMTLLFYLEGVDWKIKKLQEKWEPDVREYNELKTAKERDEYRENNPKVEAKMFIYGRLTTLSSDEARTEVLRLIEEHNLDTELIKGYEKVFGVDTDIELSKNRKQLGQVELTETGEQKLKENGELDYYTTSNFATDVNSMVKVMGREKVVRDGNPLAIEYINASDLFVQYENLTTSEARTLHRQQFPDVEASLYLWGKIASFKNPKSAEILLGLMEKYNIPPEAVPAFLDNPERYDELLTQKFELQKKTFDLDTQYENYGNPESDIYIDDEDLRKEARARLKEDNSDWVANNRRIEAIDAGASDLVIEKWAEWGKEKDKFGASSAEAKVWLIDNGGIWDAFVRLELYDNDGTGWNFEVLRFEKKLRKQDEIYGDFATDEERAEYLFNHLEYHQDRRRRDAHGIENFPKEQIETYVKWYTEADLTKPENWDEKLGWYQDDWFLMDNPDFHQTLVDTGQWTELRDFAKVPTKEVFELYLVYNGLPLGQTRIDYRTQNRNLNDGLVNVKGLKPLEGRGDKEADLSALEEIGRKARDIERRLAGLGR</sequence>
<keyword evidence="1" id="KW-0812">Transmembrane</keyword>
<accession>A0A0F9FU87</accession>
<evidence type="ECO:0000313" key="2">
    <source>
        <dbReference type="EMBL" id="KKL81836.1"/>
    </source>
</evidence>
<comment type="caution">
    <text evidence="2">The sequence shown here is derived from an EMBL/GenBank/DDBJ whole genome shotgun (WGS) entry which is preliminary data.</text>
</comment>
<name>A0A0F9FU87_9ZZZZ</name>
<evidence type="ECO:0000256" key="1">
    <source>
        <dbReference type="SAM" id="Phobius"/>
    </source>
</evidence>
<gene>
    <name evidence="2" type="ORF">LCGC14_1990790</name>
</gene>